<gene>
    <name evidence="3" type="ORF">CEXT_484321</name>
</gene>
<sequence length="147" mass="16669">MNGIVVLWIVDLSCLDCFFEAYQDNDVGYCGSMDRGPIISSEAYQDYCTSSEAYQDNDIWRCGSLDDNLIMVLLFLMRYIRTLLYSALVENAKEVAATRADATRAEHRSSGPFTNVKTVKHRSCPLAACYLQTLFLHSAFFVVLFDF</sequence>
<name>A0AAV4Y4R9_CAEEX</name>
<organism evidence="3 4">
    <name type="scientific">Caerostris extrusa</name>
    <name type="common">Bark spider</name>
    <name type="synonym">Caerostris bankana</name>
    <dbReference type="NCBI Taxonomy" id="172846"/>
    <lineage>
        <taxon>Eukaryota</taxon>
        <taxon>Metazoa</taxon>
        <taxon>Ecdysozoa</taxon>
        <taxon>Arthropoda</taxon>
        <taxon>Chelicerata</taxon>
        <taxon>Arachnida</taxon>
        <taxon>Araneae</taxon>
        <taxon>Araneomorphae</taxon>
        <taxon>Entelegynae</taxon>
        <taxon>Araneoidea</taxon>
        <taxon>Araneidae</taxon>
        <taxon>Caerostris</taxon>
    </lineage>
</organism>
<feature type="signal peptide" evidence="2">
    <location>
        <begin position="1"/>
        <end position="21"/>
    </location>
</feature>
<proteinExistence type="predicted"/>
<protein>
    <submittedName>
        <fullName evidence="3">Uncharacterized protein</fullName>
    </submittedName>
</protein>
<keyword evidence="1" id="KW-1133">Transmembrane helix</keyword>
<keyword evidence="4" id="KW-1185">Reference proteome</keyword>
<dbReference type="EMBL" id="BPLR01018759">
    <property type="protein sequence ID" value="GIZ02103.1"/>
    <property type="molecule type" value="Genomic_DNA"/>
</dbReference>
<dbReference type="AlphaFoldDB" id="A0AAV4Y4R9"/>
<keyword evidence="1" id="KW-0472">Membrane</keyword>
<evidence type="ECO:0000256" key="2">
    <source>
        <dbReference type="SAM" id="SignalP"/>
    </source>
</evidence>
<evidence type="ECO:0000313" key="4">
    <source>
        <dbReference type="Proteomes" id="UP001054945"/>
    </source>
</evidence>
<comment type="caution">
    <text evidence="3">The sequence shown here is derived from an EMBL/GenBank/DDBJ whole genome shotgun (WGS) entry which is preliminary data.</text>
</comment>
<feature type="chain" id="PRO_5043327168" evidence="2">
    <location>
        <begin position="22"/>
        <end position="147"/>
    </location>
</feature>
<dbReference type="Proteomes" id="UP001054945">
    <property type="component" value="Unassembled WGS sequence"/>
</dbReference>
<keyword evidence="1" id="KW-0812">Transmembrane</keyword>
<feature type="transmembrane region" description="Helical" evidence="1">
    <location>
        <begin position="127"/>
        <end position="145"/>
    </location>
</feature>
<keyword evidence="2" id="KW-0732">Signal</keyword>
<reference evidence="3 4" key="1">
    <citation type="submission" date="2021-06" db="EMBL/GenBank/DDBJ databases">
        <title>Caerostris extrusa draft genome.</title>
        <authorList>
            <person name="Kono N."/>
            <person name="Arakawa K."/>
        </authorList>
    </citation>
    <scope>NUCLEOTIDE SEQUENCE [LARGE SCALE GENOMIC DNA]</scope>
</reference>
<accession>A0AAV4Y4R9</accession>
<evidence type="ECO:0000256" key="1">
    <source>
        <dbReference type="SAM" id="Phobius"/>
    </source>
</evidence>
<evidence type="ECO:0000313" key="3">
    <source>
        <dbReference type="EMBL" id="GIZ02103.1"/>
    </source>
</evidence>